<dbReference type="Proteomes" id="UP000039865">
    <property type="component" value="Unassembled WGS sequence"/>
</dbReference>
<dbReference type="EMBL" id="CCKQ01018140">
    <property type="protein sequence ID" value="CDW90070.1"/>
    <property type="molecule type" value="Genomic_DNA"/>
</dbReference>
<dbReference type="AlphaFoldDB" id="A0A078B6B9"/>
<dbReference type="GO" id="GO:0007131">
    <property type="term" value="P:reciprocal meiotic recombination"/>
    <property type="evidence" value="ECO:0007669"/>
    <property type="project" value="TreeGrafter"/>
</dbReference>
<reference evidence="2 3" key="1">
    <citation type="submission" date="2014-06" db="EMBL/GenBank/DDBJ databases">
        <authorList>
            <person name="Swart Estienne"/>
        </authorList>
    </citation>
    <scope>NUCLEOTIDE SEQUENCE [LARGE SCALE GENOMIC DNA]</scope>
    <source>
        <strain evidence="2 3">130c</strain>
    </source>
</reference>
<dbReference type="PANTHER" id="PTHR31398">
    <property type="entry name" value="MEIOTIC NUCLEAR DIVISION PROTEIN 1 HOMOLOG"/>
    <property type="match status" value="1"/>
</dbReference>
<dbReference type="GO" id="GO:0005634">
    <property type="term" value="C:nucleus"/>
    <property type="evidence" value="ECO:0007669"/>
    <property type="project" value="TreeGrafter"/>
</dbReference>
<dbReference type="OrthoDB" id="292811at2759"/>
<proteinExistence type="predicted"/>
<dbReference type="InParanoid" id="A0A078B6B9"/>
<accession>A0A078B6B9</accession>
<keyword evidence="3" id="KW-1185">Reference proteome</keyword>
<sequence length="745" mass="86297">MDNPSDLPLRDVQNESGCISYSYNRHILDKLSWIQTQHSIQQDCQPPFKHYLDKNDNKTARYVMNEAQKDNPDMIDIQQKYFSQHQQHLISQKQENGMIQLGNLVQIFSFIDLDELMVTEQLDLVRCKNQYFNYPGKNESAYADVYNLLCIKDKSKMTLGGAWTTNRLEELDICLAPCQNQTGSNVTCAPQKDIESYFSTVDFQVRYVNQYFDFQDINDPVKSYIEDRYFVPVQTTQQKGMEMFVKKGFSQLSDNYFPFQLTENVPFVSVDNFIHYTSRVDYYGACYVKLVLRIDLEYELYTRKVYTFADLLTELGGIYSSLFALGSIFVGVLSENIFYTQIIKDVYQTKVPSEKKTKEGEGGQQTQANKNNTAKIQVEEQTNILQNDFEAGHKPFSKSSSQIKIDRQKSFLDRILFEIQNRVNFKFTFKDVLRATFGFIRSKDLSSKKHEELYRKQYLFRKGVKKINHEFDAISLLKLMKQVKLLTQVILGPTQKLLLGFAKKNVLDSESSGQETEDDDVRIIKRMRSKNPFVKLLTLGKIKGKITEYLKDVELGGFQDLDDRIIEGIMNKRHLEKKKVDHTKNNSDMINNAPIIMKKMKGTNDPSPNQSVHHSVNLKKPQSQKFLKKDSKSGFVSFAQDDTKMHINDYENYMQDDDGERFNDQSSSLYQPGQIYALQSSLNSKLQSYRSIEQINSQRIAAAKRSIYLGDETYNVSNFVPDHNSSVSKHQNTPALEYANDEEEE</sequence>
<feature type="region of interest" description="Disordered" evidence="1">
    <location>
        <begin position="720"/>
        <end position="745"/>
    </location>
</feature>
<feature type="region of interest" description="Disordered" evidence="1">
    <location>
        <begin position="354"/>
        <end position="373"/>
    </location>
</feature>
<evidence type="ECO:0000313" key="3">
    <source>
        <dbReference type="Proteomes" id="UP000039865"/>
    </source>
</evidence>
<feature type="compositionally biased region" description="Polar residues" evidence="1">
    <location>
        <begin position="364"/>
        <end position="373"/>
    </location>
</feature>
<evidence type="ECO:0000256" key="1">
    <source>
        <dbReference type="SAM" id="MobiDB-lite"/>
    </source>
</evidence>
<name>A0A078B6B9_STYLE</name>
<feature type="compositionally biased region" description="Polar residues" evidence="1">
    <location>
        <begin position="720"/>
        <end position="734"/>
    </location>
</feature>
<evidence type="ECO:0000313" key="2">
    <source>
        <dbReference type="EMBL" id="CDW90070.1"/>
    </source>
</evidence>
<protein>
    <submittedName>
        <fullName evidence="2">Uncharacterized protein</fullName>
    </submittedName>
</protein>
<gene>
    <name evidence="2" type="primary">Contig5401.g5779</name>
    <name evidence="2" type="ORF">STYLEM_19210</name>
</gene>
<organism evidence="2 3">
    <name type="scientific">Stylonychia lemnae</name>
    <name type="common">Ciliate</name>
    <dbReference type="NCBI Taxonomy" id="5949"/>
    <lineage>
        <taxon>Eukaryota</taxon>
        <taxon>Sar</taxon>
        <taxon>Alveolata</taxon>
        <taxon>Ciliophora</taxon>
        <taxon>Intramacronucleata</taxon>
        <taxon>Spirotrichea</taxon>
        <taxon>Stichotrichia</taxon>
        <taxon>Sporadotrichida</taxon>
        <taxon>Oxytrichidae</taxon>
        <taxon>Stylonychinae</taxon>
        <taxon>Stylonychia</taxon>
    </lineage>
</organism>
<dbReference type="PANTHER" id="PTHR31398:SF0">
    <property type="entry name" value="MEIOTIC NUCLEAR DIVISION PROTEIN 1 HOMOLOG"/>
    <property type="match status" value="1"/>
</dbReference>